<evidence type="ECO:0000256" key="1">
    <source>
        <dbReference type="SAM" id="MobiDB-lite"/>
    </source>
</evidence>
<dbReference type="Proteomes" id="UP000708208">
    <property type="component" value="Unassembled WGS sequence"/>
</dbReference>
<dbReference type="EMBL" id="CAJVCH010101849">
    <property type="protein sequence ID" value="CAG7723719.1"/>
    <property type="molecule type" value="Genomic_DNA"/>
</dbReference>
<comment type="caution">
    <text evidence="3">The sequence shown here is derived from an EMBL/GenBank/DDBJ whole genome shotgun (WGS) entry which is preliminary data.</text>
</comment>
<evidence type="ECO:0000313" key="3">
    <source>
        <dbReference type="EMBL" id="CAG7723719.1"/>
    </source>
</evidence>
<keyword evidence="2" id="KW-0812">Transmembrane</keyword>
<dbReference type="AlphaFoldDB" id="A0A8J2JPJ2"/>
<organism evidence="3 4">
    <name type="scientific">Allacma fusca</name>
    <dbReference type="NCBI Taxonomy" id="39272"/>
    <lineage>
        <taxon>Eukaryota</taxon>
        <taxon>Metazoa</taxon>
        <taxon>Ecdysozoa</taxon>
        <taxon>Arthropoda</taxon>
        <taxon>Hexapoda</taxon>
        <taxon>Collembola</taxon>
        <taxon>Symphypleona</taxon>
        <taxon>Sminthuridae</taxon>
        <taxon>Allacma</taxon>
    </lineage>
</organism>
<sequence>MKTRCNPEEQNEYTHYRKQLHVNPNGSTGNISSQNSNPANMQWRCYQESQQGGTGSLQCYLRAVGGLSGITTCLVLACIKFYYSPSVVVTSWGICKIFYFPGCEIINYGLLFCAIFWTIFYLVLLHIWLASKCYAFIPDSAEYETQEMLRSPSKSDRFLDMICTKYNKDRLKRVGSKYKIIRKTKHSAKIILPIEEPILPSRTSDFFLDDGNGNEKIERSSCGVKRNQYGSKSSAFNFMGSIHTYLPAYAPPNTPRAVESSSRRRLSNIYGLYDNFTGIAKNVLTGECVRDGSSSPKESISNNSSVSGCYNKKVPSRHLTSLVDENEVTLPGVIKVQIPVDKKRRSHRYVVKLDDTPTPSADPRGHMAENRQSAIIDKSNKCRQCLQKYVTLSGRKGPELESKESSKIDERNDNNKLESDQIQPNNTDSVSPFDFPQSSRPNVTSLNRFIELESSTHIQLERDSNSSITDKSDNSKDHDDLRLVPTGICTRSNLKKPTSKIPRPKQSVTFSLPLEKCRKQNC</sequence>
<feature type="compositionally biased region" description="Basic and acidic residues" evidence="1">
    <location>
        <begin position="396"/>
        <end position="419"/>
    </location>
</feature>
<accession>A0A8J2JPJ2</accession>
<protein>
    <submittedName>
        <fullName evidence="3">Uncharacterized protein</fullName>
    </submittedName>
</protein>
<feature type="region of interest" description="Disordered" evidence="1">
    <location>
        <begin position="395"/>
        <end position="442"/>
    </location>
</feature>
<feature type="transmembrane region" description="Helical" evidence="2">
    <location>
        <begin position="108"/>
        <end position="129"/>
    </location>
</feature>
<name>A0A8J2JPJ2_9HEXA</name>
<keyword evidence="2" id="KW-1133">Transmembrane helix</keyword>
<feature type="compositionally biased region" description="Polar residues" evidence="1">
    <location>
        <begin position="420"/>
        <end position="442"/>
    </location>
</feature>
<proteinExistence type="predicted"/>
<reference evidence="3" key="1">
    <citation type="submission" date="2021-06" db="EMBL/GenBank/DDBJ databases">
        <authorList>
            <person name="Hodson N. C."/>
            <person name="Mongue J. A."/>
            <person name="Jaron S. K."/>
        </authorList>
    </citation>
    <scope>NUCLEOTIDE SEQUENCE</scope>
</reference>
<feature type="region of interest" description="Disordered" evidence="1">
    <location>
        <begin position="459"/>
        <end position="482"/>
    </location>
</feature>
<evidence type="ECO:0000256" key="2">
    <source>
        <dbReference type="SAM" id="Phobius"/>
    </source>
</evidence>
<keyword evidence="2" id="KW-0472">Membrane</keyword>
<evidence type="ECO:0000313" key="4">
    <source>
        <dbReference type="Proteomes" id="UP000708208"/>
    </source>
</evidence>
<keyword evidence="4" id="KW-1185">Reference proteome</keyword>
<gene>
    <name evidence="3" type="ORF">AFUS01_LOCUS12787</name>
</gene>